<keyword evidence="2" id="KW-0902">Two-component regulatory system</keyword>
<dbReference type="InterPro" id="IPR001789">
    <property type="entry name" value="Sig_transdc_resp-reg_receiver"/>
</dbReference>
<feature type="modified residue" description="4-aspartylphosphate" evidence="3">
    <location>
        <position position="52"/>
    </location>
</feature>
<dbReference type="Gene3D" id="3.40.50.2300">
    <property type="match status" value="1"/>
</dbReference>
<dbReference type="PANTHER" id="PTHR44591:SF14">
    <property type="entry name" value="PROTEIN PILG"/>
    <property type="match status" value="1"/>
</dbReference>
<feature type="domain" description="Response regulatory" evidence="4">
    <location>
        <begin position="3"/>
        <end position="117"/>
    </location>
</feature>
<dbReference type="AlphaFoldDB" id="A0AAW4L4B5"/>
<evidence type="ECO:0000256" key="2">
    <source>
        <dbReference type="ARBA" id="ARBA00023012"/>
    </source>
</evidence>
<evidence type="ECO:0000256" key="1">
    <source>
        <dbReference type="ARBA" id="ARBA00022553"/>
    </source>
</evidence>
<evidence type="ECO:0000259" key="4">
    <source>
        <dbReference type="PROSITE" id="PS50110"/>
    </source>
</evidence>
<dbReference type="RefSeq" id="WP_214169854.1">
    <property type="nucleotide sequence ID" value="NZ_JAHCVJ010000001.1"/>
</dbReference>
<dbReference type="GO" id="GO:0000160">
    <property type="term" value="P:phosphorelay signal transduction system"/>
    <property type="evidence" value="ECO:0007669"/>
    <property type="project" value="UniProtKB-KW"/>
</dbReference>
<dbReference type="Pfam" id="PF00072">
    <property type="entry name" value="Response_reg"/>
    <property type="match status" value="1"/>
</dbReference>
<dbReference type="PROSITE" id="PS50110">
    <property type="entry name" value="RESPONSE_REGULATORY"/>
    <property type="match status" value="1"/>
</dbReference>
<dbReference type="EMBL" id="JAHCVJ010000001">
    <property type="protein sequence ID" value="MBT0663081.1"/>
    <property type="molecule type" value="Genomic_DNA"/>
</dbReference>
<sequence>MKCVLVVDDDRDYLSLFGNFLLQAGFSVQCATSGDEALSILKDSTIHLMITDLNMPKMSGIELAKKALIIMPRMPIILHSGSISPELTLLAEVVGISRVMAKPVNPGAMLEAIRNEIREV</sequence>
<dbReference type="SUPFAM" id="SSF52172">
    <property type="entry name" value="CheY-like"/>
    <property type="match status" value="1"/>
</dbReference>
<dbReference type="CDD" id="cd00156">
    <property type="entry name" value="REC"/>
    <property type="match status" value="1"/>
</dbReference>
<gene>
    <name evidence="5" type="ORF">KI809_02105</name>
</gene>
<protein>
    <submittedName>
        <fullName evidence="5">Response regulator</fullName>
    </submittedName>
</protein>
<dbReference type="SMART" id="SM00448">
    <property type="entry name" value="REC"/>
    <property type="match status" value="1"/>
</dbReference>
<name>A0AAW4L4B5_9BACT</name>
<dbReference type="Proteomes" id="UP000811899">
    <property type="component" value="Unassembled WGS sequence"/>
</dbReference>
<organism evidence="5 6">
    <name type="scientific">Geoanaerobacter pelophilus</name>
    <dbReference type="NCBI Taxonomy" id="60036"/>
    <lineage>
        <taxon>Bacteria</taxon>
        <taxon>Pseudomonadati</taxon>
        <taxon>Thermodesulfobacteriota</taxon>
        <taxon>Desulfuromonadia</taxon>
        <taxon>Geobacterales</taxon>
        <taxon>Geobacteraceae</taxon>
        <taxon>Geoanaerobacter</taxon>
    </lineage>
</organism>
<evidence type="ECO:0000313" key="5">
    <source>
        <dbReference type="EMBL" id="MBT0663081.1"/>
    </source>
</evidence>
<reference evidence="5 6" key="1">
    <citation type="submission" date="2021-05" db="EMBL/GenBank/DDBJ databases">
        <title>The draft genome of Geobacter pelophilus DSM 12255.</title>
        <authorList>
            <person name="Xu Z."/>
            <person name="Masuda Y."/>
            <person name="Itoh H."/>
            <person name="Senoo K."/>
        </authorList>
    </citation>
    <scope>NUCLEOTIDE SEQUENCE [LARGE SCALE GENOMIC DNA]</scope>
    <source>
        <strain evidence="5 6">DSM 12255</strain>
    </source>
</reference>
<dbReference type="PANTHER" id="PTHR44591">
    <property type="entry name" value="STRESS RESPONSE REGULATOR PROTEIN 1"/>
    <property type="match status" value="1"/>
</dbReference>
<keyword evidence="1 3" id="KW-0597">Phosphoprotein</keyword>
<dbReference type="InterPro" id="IPR050595">
    <property type="entry name" value="Bact_response_regulator"/>
</dbReference>
<dbReference type="InterPro" id="IPR011006">
    <property type="entry name" value="CheY-like_superfamily"/>
</dbReference>
<accession>A0AAW4L4B5</accession>
<keyword evidence="6" id="KW-1185">Reference proteome</keyword>
<evidence type="ECO:0000256" key="3">
    <source>
        <dbReference type="PROSITE-ProRule" id="PRU00169"/>
    </source>
</evidence>
<proteinExistence type="predicted"/>
<evidence type="ECO:0000313" key="6">
    <source>
        <dbReference type="Proteomes" id="UP000811899"/>
    </source>
</evidence>
<comment type="caution">
    <text evidence="5">The sequence shown here is derived from an EMBL/GenBank/DDBJ whole genome shotgun (WGS) entry which is preliminary data.</text>
</comment>